<evidence type="ECO:0000313" key="3">
    <source>
        <dbReference type="Proteomes" id="UP000294194"/>
    </source>
</evidence>
<dbReference type="Gene3D" id="3.40.50.1820">
    <property type="entry name" value="alpha/beta hydrolase"/>
    <property type="match status" value="1"/>
</dbReference>
<evidence type="ECO:0000259" key="1">
    <source>
        <dbReference type="Pfam" id="PF12697"/>
    </source>
</evidence>
<keyword evidence="3" id="KW-1185">Reference proteome</keyword>
<accession>A0A4Q9GW42</accession>
<dbReference type="Proteomes" id="UP000294194">
    <property type="component" value="Unassembled WGS sequence"/>
</dbReference>
<dbReference type="InterPro" id="IPR000073">
    <property type="entry name" value="AB_hydrolase_1"/>
</dbReference>
<dbReference type="GO" id="GO:0016787">
    <property type="term" value="F:hydrolase activity"/>
    <property type="evidence" value="ECO:0007669"/>
    <property type="project" value="UniProtKB-KW"/>
</dbReference>
<reference evidence="3" key="1">
    <citation type="submission" date="2019-02" db="EMBL/GenBank/DDBJ databases">
        <title>Glaciihabitans arcticus sp. nov., a psychrotolerant bacterium isolated from polar soil.</title>
        <authorList>
            <person name="Dahal R.H."/>
        </authorList>
    </citation>
    <scope>NUCLEOTIDE SEQUENCE [LARGE SCALE GENOMIC DNA]</scope>
    <source>
        <strain evidence="3">RP-3-7</strain>
    </source>
</reference>
<dbReference type="PIRSF" id="PIRSF037442">
    <property type="entry name" value="UCP037442_abhydr"/>
    <property type="match status" value="1"/>
</dbReference>
<sequence length="295" mass="31639">MSVATGEGFACGRRIWHGAQVRTLPISSSDGASTVVEVYGNSGPSVLFLPGLGVPISYFAPFLTEWADRGFTIYALELRGMPLSSTTDIRSNEFGYAHALEFDIPAAIAQTDIAVPFILAGHSLGGQLALLYTGRGTSEVAAVISIASGSSHASALKSSRLRIRRRAQVGTIGIIARTLGYHPGDRLGFGGRQPRRMIEDWAHEARTGRFRLAGSTFDDEGGIATITQPVLMLTLEGDRLISPEASGLLAARAVAAEVTKLHLTDERPFDHFRWARKQPAQVAGAVTIWLGQQQI</sequence>
<proteinExistence type="predicted"/>
<dbReference type="EMBL" id="SISG01000001">
    <property type="protein sequence ID" value="TBN56893.1"/>
    <property type="molecule type" value="Genomic_DNA"/>
</dbReference>
<dbReference type="SUPFAM" id="SSF53474">
    <property type="entry name" value="alpha/beta-Hydrolases"/>
    <property type="match status" value="1"/>
</dbReference>
<dbReference type="Pfam" id="PF12697">
    <property type="entry name" value="Abhydrolase_6"/>
    <property type="match status" value="1"/>
</dbReference>
<comment type="caution">
    <text evidence="2">The sequence shown here is derived from an EMBL/GenBank/DDBJ whole genome shotgun (WGS) entry which is preliminary data.</text>
</comment>
<gene>
    <name evidence="2" type="ORF">EYE40_05470</name>
</gene>
<dbReference type="InterPro" id="IPR017208">
    <property type="entry name" value="UCP037442_abhydr"/>
</dbReference>
<keyword evidence="2" id="KW-0378">Hydrolase</keyword>
<evidence type="ECO:0000313" key="2">
    <source>
        <dbReference type="EMBL" id="TBN56893.1"/>
    </source>
</evidence>
<dbReference type="InterPro" id="IPR029058">
    <property type="entry name" value="AB_hydrolase_fold"/>
</dbReference>
<feature type="domain" description="AB hydrolase-1" evidence="1">
    <location>
        <begin position="46"/>
        <end position="255"/>
    </location>
</feature>
<protein>
    <submittedName>
        <fullName evidence="2">Alpha/beta fold hydrolase</fullName>
    </submittedName>
</protein>
<dbReference type="AlphaFoldDB" id="A0A4Q9GW42"/>
<organism evidence="2 3">
    <name type="scientific">Glaciihabitans arcticus</name>
    <dbReference type="NCBI Taxonomy" id="2668039"/>
    <lineage>
        <taxon>Bacteria</taxon>
        <taxon>Bacillati</taxon>
        <taxon>Actinomycetota</taxon>
        <taxon>Actinomycetes</taxon>
        <taxon>Micrococcales</taxon>
        <taxon>Microbacteriaceae</taxon>
        <taxon>Glaciihabitans</taxon>
    </lineage>
</organism>
<name>A0A4Q9GW42_9MICO</name>